<feature type="region of interest" description="Disordered" evidence="1">
    <location>
        <begin position="379"/>
        <end position="402"/>
    </location>
</feature>
<dbReference type="PANTHER" id="PTHR33595:SF27">
    <property type="match status" value="1"/>
</dbReference>
<evidence type="ECO:0000256" key="1">
    <source>
        <dbReference type="SAM" id="MobiDB-lite"/>
    </source>
</evidence>
<protein>
    <recommendedName>
        <fullName evidence="2">DUF7950 domain-containing protein</fullName>
    </recommendedName>
</protein>
<dbReference type="Pfam" id="PF25821">
    <property type="entry name" value="DUF7950"/>
    <property type="match status" value="2"/>
</dbReference>
<reference evidence="3 4" key="1">
    <citation type="journal article" date="2018" name="Sci. Data">
        <title>The draft genome sequence of cork oak.</title>
        <authorList>
            <person name="Ramos A.M."/>
            <person name="Usie A."/>
            <person name="Barbosa P."/>
            <person name="Barros P.M."/>
            <person name="Capote T."/>
            <person name="Chaves I."/>
            <person name="Simoes F."/>
            <person name="Abreu I."/>
            <person name="Carrasquinho I."/>
            <person name="Faro C."/>
            <person name="Guimaraes J.B."/>
            <person name="Mendonca D."/>
            <person name="Nobrega F."/>
            <person name="Rodrigues L."/>
            <person name="Saibo N.J.M."/>
            <person name="Varela M.C."/>
            <person name="Egas C."/>
            <person name="Matos J."/>
            <person name="Miguel C.M."/>
            <person name="Oliveira M.M."/>
            <person name="Ricardo C.P."/>
            <person name="Goncalves S."/>
        </authorList>
    </citation>
    <scope>NUCLEOTIDE SEQUENCE [LARGE SCALE GENOMIC DNA]</scope>
    <source>
        <strain evidence="4">cv. HL8</strain>
    </source>
</reference>
<gene>
    <name evidence="3" type="ORF">CFP56_026957</name>
</gene>
<keyword evidence="4" id="KW-1185">Reference proteome</keyword>
<dbReference type="InterPro" id="IPR057710">
    <property type="entry name" value="DUF7950"/>
</dbReference>
<dbReference type="PANTHER" id="PTHR33595">
    <property type="entry name" value="VON WILLEBRAND FACTOR A DOMAIN PROTEIN"/>
    <property type="match status" value="1"/>
</dbReference>
<evidence type="ECO:0000313" key="3">
    <source>
        <dbReference type="EMBL" id="KAK7855654.1"/>
    </source>
</evidence>
<evidence type="ECO:0000313" key="4">
    <source>
        <dbReference type="Proteomes" id="UP000237347"/>
    </source>
</evidence>
<dbReference type="EMBL" id="PKMF04000043">
    <property type="protein sequence ID" value="KAK7855654.1"/>
    <property type="molecule type" value="Genomic_DNA"/>
</dbReference>
<organism evidence="3 4">
    <name type="scientific">Quercus suber</name>
    <name type="common">Cork oak</name>
    <dbReference type="NCBI Taxonomy" id="58331"/>
    <lineage>
        <taxon>Eukaryota</taxon>
        <taxon>Viridiplantae</taxon>
        <taxon>Streptophyta</taxon>
        <taxon>Embryophyta</taxon>
        <taxon>Tracheophyta</taxon>
        <taxon>Spermatophyta</taxon>
        <taxon>Magnoliopsida</taxon>
        <taxon>eudicotyledons</taxon>
        <taxon>Gunneridae</taxon>
        <taxon>Pentapetalae</taxon>
        <taxon>rosids</taxon>
        <taxon>fabids</taxon>
        <taxon>Fagales</taxon>
        <taxon>Fagaceae</taxon>
        <taxon>Quercus</taxon>
    </lineage>
</organism>
<feature type="compositionally biased region" description="Basic and acidic residues" evidence="1">
    <location>
        <begin position="355"/>
        <end position="364"/>
    </location>
</feature>
<feature type="domain" description="DUF7950" evidence="2">
    <location>
        <begin position="435"/>
        <end position="582"/>
    </location>
</feature>
<name>A0AAW0LWD6_QUESU</name>
<evidence type="ECO:0000259" key="2">
    <source>
        <dbReference type="Pfam" id="PF25821"/>
    </source>
</evidence>
<sequence>MDGGEGWHVASLGLGSTGKRDKMMMVSREMLRFRPIAPKPVTDGSGSSYMLTEKKNSVVSKGRTKRKYVRVRKNSMNGYKKMVSEEESEDGVLKTLQLLPEKAEMKDPVDPTAEKVGVEVDNVEGGGGGGGGGGSDLTVEMGQTRMVESWVTVESVADTCMDVRGLGSTDVERVKNLERDACPGFISDGLNRVQWVNEAYKRMVTKELGYCDGQSPEYCDFLVRLVVNNKVKLPPYNNNEEAFTGLVRLVHTWRNQKKCSKVVPCDVWRMDRGGFSWRLDIKAALSLGGLMNRVMLRFRPIAPKPAAGGSGSDGSSMDSKNAFFAKGRTKRKYVRVRKNNSSSSSYSSGYKRERKIGEEEKKEGSLELEKRVVTLQLLPEKSERNESPESGSWCNFNDEENGDPPELPMWLNKFDDNKGVTASVSTDEKDHTAAVESWVTVESVTDTCMGVGQLGSTDEERMRNLEEDTCPGFVSDGLDRVMWVNRAFKRMLVRKEQNDRQSAEINNNKMIMVWLVGKEKLKLKLKLPYLDEAEAFTCQVKLQHTCGTEKKDNKCSQIVPCDVWRMDGGGFAWRLDVESALSLGRDLGYQRSKS</sequence>
<accession>A0AAW0LWD6</accession>
<comment type="caution">
    <text evidence="3">The sequence shown here is derived from an EMBL/GenBank/DDBJ whole genome shotgun (WGS) entry which is preliminary data.</text>
</comment>
<proteinExistence type="predicted"/>
<feature type="region of interest" description="Disordered" evidence="1">
    <location>
        <begin position="333"/>
        <end position="364"/>
    </location>
</feature>
<feature type="domain" description="DUF7950" evidence="2">
    <location>
        <begin position="147"/>
        <end position="286"/>
    </location>
</feature>
<dbReference type="AlphaFoldDB" id="A0AAW0LWD6"/>
<dbReference type="Proteomes" id="UP000237347">
    <property type="component" value="Unassembled WGS sequence"/>
</dbReference>